<dbReference type="GO" id="GO:0005576">
    <property type="term" value="C:extracellular region"/>
    <property type="evidence" value="ECO:0007669"/>
    <property type="project" value="TreeGrafter"/>
</dbReference>
<keyword evidence="1" id="KW-0732">Signal</keyword>
<dbReference type="PANTHER" id="PTHR37549">
    <property type="entry name" value="LIPOPROTEIN LPRI"/>
    <property type="match status" value="1"/>
</dbReference>
<proteinExistence type="predicted"/>
<gene>
    <name evidence="3" type="ORF">E1956_35635</name>
</gene>
<dbReference type="PANTHER" id="PTHR37549:SF1">
    <property type="entry name" value="LIPOPROTEIN LPRI"/>
    <property type="match status" value="1"/>
</dbReference>
<dbReference type="Pfam" id="PF07007">
    <property type="entry name" value="LprI"/>
    <property type="match status" value="1"/>
</dbReference>
<evidence type="ECO:0000259" key="2">
    <source>
        <dbReference type="Pfam" id="PF07007"/>
    </source>
</evidence>
<feature type="signal peptide" evidence="1">
    <location>
        <begin position="1"/>
        <end position="27"/>
    </location>
</feature>
<dbReference type="Proteomes" id="UP000295727">
    <property type="component" value="Chromosome 4"/>
</dbReference>
<dbReference type="InterPro" id="IPR052755">
    <property type="entry name" value="Lysozyme_Inhibitor_LprI"/>
</dbReference>
<dbReference type="RefSeq" id="WP_134758082.1">
    <property type="nucleotide sequence ID" value="NZ_CP038151.1"/>
</dbReference>
<keyword evidence="4" id="KW-1185">Reference proteome</keyword>
<reference evidence="3 4" key="1">
    <citation type="submission" date="2019-03" db="EMBL/GenBank/DDBJ databases">
        <title>Paraburkholderia sp. 7MH5, isolated from subtropical forest soil.</title>
        <authorList>
            <person name="Gao Z.-H."/>
            <person name="Qiu L.-H."/>
        </authorList>
    </citation>
    <scope>NUCLEOTIDE SEQUENCE [LARGE SCALE GENOMIC DNA]</scope>
    <source>
        <strain evidence="3 4">7MH5</strain>
    </source>
</reference>
<feature type="domain" description="Lysozyme inhibitor LprI-like N-terminal" evidence="2">
    <location>
        <begin position="32"/>
        <end position="97"/>
    </location>
</feature>
<dbReference type="KEGG" id="ppai:E1956_35635"/>
<feature type="chain" id="PRO_5020756332" evidence="1">
    <location>
        <begin position="28"/>
        <end position="354"/>
    </location>
</feature>
<dbReference type="AlphaFoldDB" id="A0A4P7D1H0"/>
<dbReference type="EMBL" id="CP038151">
    <property type="protein sequence ID" value="QBR02561.1"/>
    <property type="molecule type" value="Genomic_DNA"/>
</dbReference>
<dbReference type="OrthoDB" id="5450120at2"/>
<accession>A0A4P7D1H0</accession>
<evidence type="ECO:0000313" key="4">
    <source>
        <dbReference type="Proteomes" id="UP000295727"/>
    </source>
</evidence>
<evidence type="ECO:0000256" key="1">
    <source>
        <dbReference type="SAM" id="SignalP"/>
    </source>
</evidence>
<dbReference type="InterPro" id="IPR009739">
    <property type="entry name" value="LprI-like_N"/>
</dbReference>
<protein>
    <submittedName>
        <fullName evidence="3">DUF1311 domain-containing protein</fullName>
    </submittedName>
</protein>
<name>A0A4P7D1H0_9BURK</name>
<evidence type="ECO:0000313" key="3">
    <source>
        <dbReference type="EMBL" id="QBR02561.1"/>
    </source>
</evidence>
<sequence>MNRFILHTVLGALALAGALLAPGLAAAASFDCSKAASATEKRICASPRLSSMDTQLTVLYQKRAAGADAAAWRDDQRAWLRERDQCGDAACLAQAYSERLVVLANGAGPFHWQGKWWRVDASGHYGSALTIKHVSPHGLQFGFDAYAGANSGALEGSAAFGKDQAAHYTGNAKDFTQNCELTFRRKINRIEVAQKGDSGDCGAGAGVLFDGTYVSAAQDPNAKADLLTLGVVKTSAQDDGIRKLLGRDYDALLATAGSVSDDGAAAGMPGVTVVSTFVRGIACDTKSIVMYDASGHYWIALWSPQAQAGKDGTSITELKYYTNVAADKKALPKPIDAQRNQVCPSEREVVRMMP</sequence>
<organism evidence="3 4">
    <name type="scientific">Paraburkholderia pallida</name>
    <dbReference type="NCBI Taxonomy" id="2547399"/>
    <lineage>
        <taxon>Bacteria</taxon>
        <taxon>Pseudomonadati</taxon>
        <taxon>Pseudomonadota</taxon>
        <taxon>Betaproteobacteria</taxon>
        <taxon>Burkholderiales</taxon>
        <taxon>Burkholderiaceae</taxon>
        <taxon>Paraburkholderia</taxon>
    </lineage>
</organism>